<dbReference type="GO" id="GO:0005506">
    <property type="term" value="F:iron ion binding"/>
    <property type="evidence" value="ECO:0007669"/>
    <property type="project" value="InterPro"/>
</dbReference>
<dbReference type="Proteomes" id="UP000053789">
    <property type="component" value="Unassembled WGS sequence"/>
</dbReference>
<dbReference type="Gene3D" id="1.10.630.10">
    <property type="entry name" value="Cytochrome P450"/>
    <property type="match status" value="1"/>
</dbReference>
<dbReference type="OrthoDB" id="2789670at2759"/>
<dbReference type="EMBL" id="KN846982">
    <property type="protein sequence ID" value="KIW97332.1"/>
    <property type="molecule type" value="Genomic_DNA"/>
</dbReference>
<sequence length="263" mass="29607">MVRLIGLDTGRRKSDIVRSVSQVWEYDNYHMPARFSRLIPKWRKAWKEAEPWNDIVLHQVNQRLRRYMAGEKLDDFSSALMDDKSSRPRNLELGEFCAEVSVIINAGADTTAIALTNILDMLIRHPQHLDTLQEEVDGVLDDDEVFASYDEVKHLPFLRACIDESMRLIPPTSAALMRRTPPEGTPILGEWIPGDTVTRQSGCAMMGCAGLVVDWQGRGLSGHMSNLIRSLGAGQCTVLAVCHSLRLREIIRNSMVLMPSSYS</sequence>
<dbReference type="AlphaFoldDB" id="A0A0D2GG29"/>
<dbReference type="PANTHER" id="PTHR24305">
    <property type="entry name" value="CYTOCHROME P450"/>
    <property type="match status" value="1"/>
</dbReference>
<dbReference type="VEuPathDB" id="FungiDB:Z519_02724"/>
<reference evidence="1" key="1">
    <citation type="submission" date="2015-01" db="EMBL/GenBank/DDBJ databases">
        <title>The Genome Sequence of Cladophialophora bantiana CBS 173.52.</title>
        <authorList>
            <consortium name="The Broad Institute Genomics Platform"/>
            <person name="Cuomo C."/>
            <person name="de Hoog S."/>
            <person name="Gorbushina A."/>
            <person name="Stielow B."/>
            <person name="Teixiera M."/>
            <person name="Abouelleil A."/>
            <person name="Chapman S.B."/>
            <person name="Priest M."/>
            <person name="Young S.K."/>
            <person name="Wortman J."/>
            <person name="Nusbaum C."/>
            <person name="Birren B."/>
        </authorList>
    </citation>
    <scope>NUCLEOTIDE SEQUENCE [LARGE SCALE GENOMIC DNA]</scope>
    <source>
        <strain evidence="1">CBS 173.52</strain>
    </source>
</reference>
<dbReference type="GeneID" id="27695652"/>
<dbReference type="RefSeq" id="XP_016624001.1">
    <property type="nucleotide sequence ID" value="XM_016760480.1"/>
</dbReference>
<dbReference type="GO" id="GO:0016705">
    <property type="term" value="F:oxidoreductase activity, acting on paired donors, with incorporation or reduction of molecular oxygen"/>
    <property type="evidence" value="ECO:0007669"/>
    <property type="project" value="InterPro"/>
</dbReference>
<keyword evidence="2" id="KW-1185">Reference proteome</keyword>
<dbReference type="GO" id="GO:0004497">
    <property type="term" value="F:monooxygenase activity"/>
    <property type="evidence" value="ECO:0007669"/>
    <property type="project" value="InterPro"/>
</dbReference>
<dbReference type="InterPro" id="IPR001128">
    <property type="entry name" value="Cyt_P450"/>
</dbReference>
<organism evidence="1 2">
    <name type="scientific">Cladophialophora bantiana (strain ATCC 10958 / CBS 173.52 / CDC B-1940 / NIH 8579)</name>
    <name type="common">Xylohypha bantiana</name>
    <dbReference type="NCBI Taxonomy" id="1442370"/>
    <lineage>
        <taxon>Eukaryota</taxon>
        <taxon>Fungi</taxon>
        <taxon>Dikarya</taxon>
        <taxon>Ascomycota</taxon>
        <taxon>Pezizomycotina</taxon>
        <taxon>Eurotiomycetes</taxon>
        <taxon>Chaetothyriomycetidae</taxon>
        <taxon>Chaetothyriales</taxon>
        <taxon>Herpotrichiellaceae</taxon>
        <taxon>Cladophialophora</taxon>
    </lineage>
</organism>
<proteinExistence type="predicted"/>
<evidence type="ECO:0000313" key="2">
    <source>
        <dbReference type="Proteomes" id="UP000053789"/>
    </source>
</evidence>
<protein>
    <submittedName>
        <fullName evidence="1">Uncharacterized protein</fullName>
    </submittedName>
</protein>
<dbReference type="InterPro" id="IPR036396">
    <property type="entry name" value="Cyt_P450_sf"/>
</dbReference>
<gene>
    <name evidence="1" type="ORF">Z519_02724</name>
</gene>
<dbReference type="PANTHER" id="PTHR24305:SF172">
    <property type="entry name" value="P450, PUTATIVE (EUROFUNG)-RELATED"/>
    <property type="match status" value="1"/>
</dbReference>
<dbReference type="InterPro" id="IPR050121">
    <property type="entry name" value="Cytochrome_P450_monoxygenase"/>
</dbReference>
<evidence type="ECO:0000313" key="1">
    <source>
        <dbReference type="EMBL" id="KIW97332.1"/>
    </source>
</evidence>
<dbReference type="Pfam" id="PF00067">
    <property type="entry name" value="p450"/>
    <property type="match status" value="1"/>
</dbReference>
<name>A0A0D2GG29_CLAB1</name>
<accession>A0A0D2GG29</accession>
<dbReference type="GO" id="GO:0020037">
    <property type="term" value="F:heme binding"/>
    <property type="evidence" value="ECO:0007669"/>
    <property type="project" value="InterPro"/>
</dbReference>
<dbReference type="HOGENOM" id="CLU_1057689_0_0_1"/>
<dbReference type="SUPFAM" id="SSF48264">
    <property type="entry name" value="Cytochrome P450"/>
    <property type="match status" value="1"/>
</dbReference>